<dbReference type="EMBL" id="GBRH01253870">
    <property type="protein sequence ID" value="JAD44025.1"/>
    <property type="molecule type" value="Transcribed_RNA"/>
</dbReference>
<name>A0A0A9A4T7_ARUDO</name>
<feature type="region of interest" description="Disordered" evidence="1">
    <location>
        <begin position="27"/>
        <end position="55"/>
    </location>
</feature>
<proteinExistence type="predicted"/>
<protein>
    <submittedName>
        <fullName evidence="2">Uncharacterized protein</fullName>
    </submittedName>
</protein>
<reference evidence="2" key="2">
    <citation type="journal article" date="2015" name="Data Brief">
        <title>Shoot transcriptome of the giant reed, Arundo donax.</title>
        <authorList>
            <person name="Barrero R.A."/>
            <person name="Guerrero F.D."/>
            <person name="Moolhuijzen P."/>
            <person name="Goolsby J.A."/>
            <person name="Tidwell J."/>
            <person name="Bellgard S.E."/>
            <person name="Bellgard M.I."/>
        </authorList>
    </citation>
    <scope>NUCLEOTIDE SEQUENCE</scope>
    <source>
        <tissue evidence="2">Shoot tissue taken approximately 20 cm above the soil surface</tissue>
    </source>
</reference>
<accession>A0A0A9A4T7</accession>
<dbReference type="AlphaFoldDB" id="A0A0A9A4T7"/>
<evidence type="ECO:0000256" key="1">
    <source>
        <dbReference type="SAM" id="MobiDB-lite"/>
    </source>
</evidence>
<evidence type="ECO:0000313" key="2">
    <source>
        <dbReference type="EMBL" id="JAD44025.1"/>
    </source>
</evidence>
<reference evidence="2" key="1">
    <citation type="submission" date="2014-09" db="EMBL/GenBank/DDBJ databases">
        <authorList>
            <person name="Magalhaes I.L.F."/>
            <person name="Oliveira U."/>
            <person name="Santos F.R."/>
            <person name="Vidigal T.H.D.A."/>
            <person name="Brescovit A.D."/>
            <person name="Santos A.J."/>
        </authorList>
    </citation>
    <scope>NUCLEOTIDE SEQUENCE</scope>
    <source>
        <tissue evidence="2">Shoot tissue taken approximately 20 cm above the soil surface</tissue>
    </source>
</reference>
<sequence>MINQGCTYEQRTEQQCFLGWNRHEGDLSSTGGATDTRSKSFNTSSSLTGQDNTSMSGSATIILSRLGSSNHWRL</sequence>
<organism evidence="2">
    <name type="scientific">Arundo donax</name>
    <name type="common">Giant reed</name>
    <name type="synonym">Donax arundinaceus</name>
    <dbReference type="NCBI Taxonomy" id="35708"/>
    <lineage>
        <taxon>Eukaryota</taxon>
        <taxon>Viridiplantae</taxon>
        <taxon>Streptophyta</taxon>
        <taxon>Embryophyta</taxon>
        <taxon>Tracheophyta</taxon>
        <taxon>Spermatophyta</taxon>
        <taxon>Magnoliopsida</taxon>
        <taxon>Liliopsida</taxon>
        <taxon>Poales</taxon>
        <taxon>Poaceae</taxon>
        <taxon>PACMAD clade</taxon>
        <taxon>Arundinoideae</taxon>
        <taxon>Arundineae</taxon>
        <taxon>Arundo</taxon>
    </lineage>
</organism>